<dbReference type="EMBL" id="CP137578">
    <property type="protein sequence ID" value="WOX28794.1"/>
    <property type="molecule type" value="Genomic_DNA"/>
</dbReference>
<dbReference type="Proteomes" id="UP000646877">
    <property type="component" value="Unassembled WGS sequence"/>
</dbReference>
<keyword evidence="1" id="KW-1133">Transmembrane helix</keyword>
<dbReference type="AlphaFoldDB" id="A0A8I2HCD4"/>
<dbReference type="PANTHER" id="PTHR11102">
    <property type="entry name" value="SEL-1-LIKE PROTEIN"/>
    <property type="match status" value="1"/>
</dbReference>
<feature type="transmembrane region" description="Helical" evidence="1">
    <location>
        <begin position="21"/>
        <end position="38"/>
    </location>
</feature>
<gene>
    <name evidence="2" type="ORF">F9Y85_22820</name>
    <name evidence="3" type="ORF">R5H13_00470</name>
</gene>
<keyword evidence="5" id="KW-1185">Reference proteome</keyword>
<evidence type="ECO:0000313" key="4">
    <source>
        <dbReference type="Proteomes" id="UP000646877"/>
    </source>
</evidence>
<dbReference type="Pfam" id="PF08238">
    <property type="entry name" value="Sel1"/>
    <property type="match status" value="1"/>
</dbReference>
<reference evidence="3 5" key="2">
    <citation type="submission" date="2023-10" db="EMBL/GenBank/DDBJ databases">
        <title>To unveil natural product biosynthetic capacity in Pseudoalteromonas.</title>
        <authorList>
            <person name="Wang J."/>
        </authorList>
    </citation>
    <scope>NUCLEOTIDE SEQUENCE [LARGE SCALE GENOMIC DNA]</scope>
    <source>
        <strain evidence="3 5">DSM 15914</strain>
    </source>
</reference>
<evidence type="ECO:0000313" key="2">
    <source>
        <dbReference type="EMBL" id="NLR24091.1"/>
    </source>
</evidence>
<dbReference type="SMART" id="SM00671">
    <property type="entry name" value="SEL1"/>
    <property type="match status" value="1"/>
</dbReference>
<dbReference type="Gene3D" id="1.25.40.10">
    <property type="entry name" value="Tetratricopeptide repeat domain"/>
    <property type="match status" value="1"/>
</dbReference>
<dbReference type="SUPFAM" id="SSF81901">
    <property type="entry name" value="HCP-like"/>
    <property type="match status" value="1"/>
</dbReference>
<accession>A0A8I2HCD4</accession>
<keyword evidence="1" id="KW-0812">Transmembrane</keyword>
<dbReference type="InterPro" id="IPR006597">
    <property type="entry name" value="Sel1-like"/>
</dbReference>
<dbReference type="RefSeq" id="WP_130125690.1">
    <property type="nucleotide sequence ID" value="NZ_CBCSDF010000025.1"/>
</dbReference>
<keyword evidence="1" id="KW-0472">Membrane</keyword>
<evidence type="ECO:0000313" key="5">
    <source>
        <dbReference type="Proteomes" id="UP001304419"/>
    </source>
</evidence>
<proteinExistence type="predicted"/>
<reference evidence="2" key="1">
    <citation type="submission" date="2019-10" db="EMBL/GenBank/DDBJ databases">
        <authorList>
            <person name="Paulsen S."/>
        </authorList>
    </citation>
    <scope>NUCLEOTIDE SEQUENCE</scope>
    <source>
        <strain evidence="2">LMG 19692</strain>
    </source>
</reference>
<sequence length="256" mass="28981">MEIKSVFFSFYDTIFNVISKYKVAVSALIVVTIALYFYNQHQQQIASYQTYLASPQIDDLIIFDAGKNIGQAYDPAFQVLQITELTDDNIEVKESAYTYRTMRNITRDIRVSMLMTDHYFKPQRLTLEKDNLLDLLDDDTIVSVYRPVGIHVLGGVVRQRFKKPKPLYNGPKISAQNQEAIHAYSQGNFEEAKTGFAAAAKTGNPWAQYNYGTMLRDGEGGAKDIKKAIHWLKLAAEQGNHKAQTALAKLCQDHPC</sequence>
<dbReference type="Proteomes" id="UP001304419">
    <property type="component" value="Chromosome 1"/>
</dbReference>
<dbReference type="EMBL" id="WEIA01000023">
    <property type="protein sequence ID" value="NLR24091.1"/>
    <property type="molecule type" value="Genomic_DNA"/>
</dbReference>
<evidence type="ECO:0000256" key="1">
    <source>
        <dbReference type="SAM" id="Phobius"/>
    </source>
</evidence>
<dbReference type="PANTHER" id="PTHR11102:SF160">
    <property type="entry name" value="ERAD-ASSOCIATED E3 UBIQUITIN-PROTEIN LIGASE COMPONENT HRD3"/>
    <property type="match status" value="1"/>
</dbReference>
<protein>
    <submittedName>
        <fullName evidence="2">Sel1 repeat family protein</fullName>
    </submittedName>
    <submittedName>
        <fullName evidence="3">Tetratricopeptide repeat protein</fullName>
    </submittedName>
</protein>
<dbReference type="InterPro" id="IPR050767">
    <property type="entry name" value="Sel1_AlgK"/>
</dbReference>
<name>A0A8I2HCD4_9GAMM</name>
<evidence type="ECO:0000313" key="3">
    <source>
        <dbReference type="EMBL" id="WOX28794.1"/>
    </source>
</evidence>
<dbReference type="InterPro" id="IPR011990">
    <property type="entry name" value="TPR-like_helical_dom_sf"/>
</dbReference>
<organism evidence="2 4">
    <name type="scientific">Pseudoalteromonas maricaloris</name>
    <dbReference type="NCBI Taxonomy" id="184924"/>
    <lineage>
        <taxon>Bacteria</taxon>
        <taxon>Pseudomonadati</taxon>
        <taxon>Pseudomonadota</taxon>
        <taxon>Gammaproteobacteria</taxon>
        <taxon>Alteromonadales</taxon>
        <taxon>Pseudoalteromonadaceae</taxon>
        <taxon>Pseudoalteromonas</taxon>
    </lineage>
</organism>